<dbReference type="GO" id="GO:0000723">
    <property type="term" value="P:telomere maintenance"/>
    <property type="evidence" value="ECO:0007669"/>
    <property type="project" value="InterPro"/>
</dbReference>
<keyword evidence="1" id="KW-0067">ATP-binding</keyword>
<evidence type="ECO:0000256" key="1">
    <source>
        <dbReference type="RuleBase" id="RU363044"/>
    </source>
</evidence>
<dbReference type="EMBL" id="OX597823">
    <property type="protein sequence ID" value="CAI9729194.1"/>
    <property type="molecule type" value="Genomic_DNA"/>
</dbReference>
<comment type="similarity">
    <text evidence="1">Belongs to the helicase family.</text>
</comment>
<dbReference type="Pfam" id="PF05970">
    <property type="entry name" value="PIF1"/>
    <property type="match status" value="1"/>
</dbReference>
<feature type="domain" description="DNA helicase Pif1-like DEAD-box helicase" evidence="2">
    <location>
        <begin position="13"/>
        <end position="97"/>
    </location>
</feature>
<dbReference type="InterPro" id="IPR027417">
    <property type="entry name" value="P-loop_NTPase"/>
</dbReference>
<sequence>MWNNCNMCIDTWTGIASTLLSGGKTIRSLFKLPVPLTETSICNVPATSDHANHLQNLDLIILDEASVIPSFAVNAIDKALRDINGITAVFGGKSCSWGETLGKSFPYCQEELVRQLLKSVLNILLYG</sequence>
<gene>
    <name evidence="3" type="ORF">OCTVUL_1B003935</name>
</gene>
<organism evidence="3 4">
    <name type="scientific">Octopus vulgaris</name>
    <name type="common">Common octopus</name>
    <dbReference type="NCBI Taxonomy" id="6645"/>
    <lineage>
        <taxon>Eukaryota</taxon>
        <taxon>Metazoa</taxon>
        <taxon>Spiralia</taxon>
        <taxon>Lophotrochozoa</taxon>
        <taxon>Mollusca</taxon>
        <taxon>Cephalopoda</taxon>
        <taxon>Coleoidea</taxon>
        <taxon>Octopodiformes</taxon>
        <taxon>Octopoda</taxon>
        <taxon>Incirrata</taxon>
        <taxon>Octopodidae</taxon>
        <taxon>Octopus</taxon>
    </lineage>
</organism>
<evidence type="ECO:0000259" key="2">
    <source>
        <dbReference type="Pfam" id="PF05970"/>
    </source>
</evidence>
<comment type="catalytic activity">
    <reaction evidence="1">
        <text>ATP + H2O = ADP + phosphate + H(+)</text>
        <dbReference type="Rhea" id="RHEA:13065"/>
        <dbReference type="ChEBI" id="CHEBI:15377"/>
        <dbReference type="ChEBI" id="CHEBI:15378"/>
        <dbReference type="ChEBI" id="CHEBI:30616"/>
        <dbReference type="ChEBI" id="CHEBI:43474"/>
        <dbReference type="ChEBI" id="CHEBI:456216"/>
        <dbReference type="EC" id="5.6.2.3"/>
    </reaction>
</comment>
<dbReference type="GO" id="GO:0006310">
    <property type="term" value="P:DNA recombination"/>
    <property type="evidence" value="ECO:0007669"/>
    <property type="project" value="UniProtKB-KW"/>
</dbReference>
<dbReference type="EC" id="5.6.2.3" evidence="1"/>
<proteinExistence type="inferred from homology"/>
<accession>A0AA36B885</accession>
<dbReference type="GO" id="GO:0006281">
    <property type="term" value="P:DNA repair"/>
    <property type="evidence" value="ECO:0007669"/>
    <property type="project" value="UniProtKB-KW"/>
</dbReference>
<dbReference type="InterPro" id="IPR010285">
    <property type="entry name" value="DNA_helicase_pif1-like_DEAD"/>
</dbReference>
<protein>
    <recommendedName>
        <fullName evidence="1">ATP-dependent DNA helicase</fullName>
        <ecNumber evidence="1">5.6.2.3</ecNumber>
    </recommendedName>
</protein>
<dbReference type="PANTHER" id="PTHR10492:SF57">
    <property type="entry name" value="ATP-DEPENDENT DNA HELICASE"/>
    <property type="match status" value="1"/>
</dbReference>
<dbReference type="AlphaFoldDB" id="A0AA36B885"/>
<name>A0AA36B885_OCTVU</name>
<dbReference type="Proteomes" id="UP001162480">
    <property type="component" value="Chromosome 10"/>
</dbReference>
<reference evidence="3" key="1">
    <citation type="submission" date="2023-08" db="EMBL/GenBank/DDBJ databases">
        <authorList>
            <person name="Alioto T."/>
            <person name="Alioto T."/>
            <person name="Gomez Garrido J."/>
        </authorList>
    </citation>
    <scope>NUCLEOTIDE SEQUENCE</scope>
</reference>
<keyword evidence="1" id="KW-0378">Hydrolase</keyword>
<keyword evidence="1" id="KW-0227">DNA damage</keyword>
<dbReference type="GO" id="GO:0016787">
    <property type="term" value="F:hydrolase activity"/>
    <property type="evidence" value="ECO:0007669"/>
    <property type="project" value="UniProtKB-KW"/>
</dbReference>
<keyword evidence="1" id="KW-0233">DNA recombination</keyword>
<keyword evidence="1" id="KW-0347">Helicase</keyword>
<evidence type="ECO:0000313" key="3">
    <source>
        <dbReference type="EMBL" id="CAI9729194.1"/>
    </source>
</evidence>
<dbReference type="GO" id="GO:0005524">
    <property type="term" value="F:ATP binding"/>
    <property type="evidence" value="ECO:0007669"/>
    <property type="project" value="UniProtKB-KW"/>
</dbReference>
<dbReference type="Gene3D" id="3.40.50.300">
    <property type="entry name" value="P-loop containing nucleotide triphosphate hydrolases"/>
    <property type="match status" value="1"/>
</dbReference>
<keyword evidence="1" id="KW-0234">DNA repair</keyword>
<comment type="cofactor">
    <cofactor evidence="1">
        <name>Mg(2+)</name>
        <dbReference type="ChEBI" id="CHEBI:18420"/>
    </cofactor>
</comment>
<dbReference type="PANTHER" id="PTHR10492">
    <property type="match status" value="1"/>
</dbReference>
<keyword evidence="4" id="KW-1185">Reference proteome</keyword>
<keyword evidence="1" id="KW-0547">Nucleotide-binding</keyword>
<evidence type="ECO:0000313" key="4">
    <source>
        <dbReference type="Proteomes" id="UP001162480"/>
    </source>
</evidence>
<dbReference type="GO" id="GO:0043139">
    <property type="term" value="F:5'-3' DNA helicase activity"/>
    <property type="evidence" value="ECO:0007669"/>
    <property type="project" value="UniProtKB-EC"/>
</dbReference>